<feature type="active site" evidence="4">
    <location>
        <position position="228"/>
    </location>
</feature>
<dbReference type="PANTHER" id="PTHR43217">
    <property type="entry name" value="SUCCINATE SEMIALDEHYDE DEHYDROGENASE [NAD(P)+] SAD"/>
    <property type="match status" value="1"/>
</dbReference>
<keyword evidence="3 5" id="KW-0560">Oxidoreductase</keyword>
<dbReference type="HOGENOM" id="CLU_005391_1_0_6"/>
<evidence type="ECO:0000256" key="3">
    <source>
        <dbReference type="ARBA" id="ARBA00023002"/>
    </source>
</evidence>
<evidence type="ECO:0000256" key="1">
    <source>
        <dbReference type="ARBA" id="ARBA00009986"/>
    </source>
</evidence>
<dbReference type="InterPro" id="IPR016162">
    <property type="entry name" value="Ald_DH_N"/>
</dbReference>
<dbReference type="PROSITE" id="PS00070">
    <property type="entry name" value="ALDEHYDE_DEHYDR_CYS"/>
    <property type="match status" value="1"/>
</dbReference>
<dbReference type="OrthoDB" id="9812625at2"/>
<dbReference type="InterPro" id="IPR029510">
    <property type="entry name" value="Ald_DH_CS_GLU"/>
</dbReference>
<dbReference type="Gene3D" id="3.40.309.10">
    <property type="entry name" value="Aldehyde Dehydrogenase, Chain A, domain 2"/>
    <property type="match status" value="1"/>
</dbReference>
<name>N9LWX1_9GAMM</name>
<dbReference type="AlphaFoldDB" id="N9LWX1"/>
<dbReference type="InterPro" id="IPR044148">
    <property type="entry name" value="ALDH_GabD1-like"/>
</dbReference>
<dbReference type="Gene3D" id="3.40.605.10">
    <property type="entry name" value="Aldehyde Dehydrogenase, Chain A, domain 1"/>
    <property type="match status" value="1"/>
</dbReference>
<dbReference type="InterPro" id="IPR016163">
    <property type="entry name" value="Ald_DH_C"/>
</dbReference>
<dbReference type="SUPFAM" id="SSF53720">
    <property type="entry name" value="ALDH-like"/>
    <property type="match status" value="1"/>
</dbReference>
<evidence type="ECO:0000313" key="9">
    <source>
        <dbReference type="Proteomes" id="UP000023774"/>
    </source>
</evidence>
<feature type="compositionally biased region" description="Polar residues" evidence="6">
    <location>
        <begin position="1"/>
        <end position="12"/>
    </location>
</feature>
<dbReference type="GO" id="GO:0004777">
    <property type="term" value="F:succinate-semialdehyde dehydrogenase (NAD+) activity"/>
    <property type="evidence" value="ECO:0007669"/>
    <property type="project" value="TreeGrafter"/>
</dbReference>
<dbReference type="Proteomes" id="UP000023774">
    <property type="component" value="Unassembled WGS sequence"/>
</dbReference>
<dbReference type="FunFam" id="3.40.309.10:FF:000009">
    <property type="entry name" value="Aldehyde dehydrogenase A"/>
    <property type="match status" value="1"/>
</dbReference>
<dbReference type="InterPro" id="IPR016160">
    <property type="entry name" value="Ald_DH_CS_CYS"/>
</dbReference>
<keyword evidence="9" id="KW-1185">Reference proteome</keyword>
<feature type="compositionally biased region" description="Basic and acidic residues" evidence="6">
    <location>
        <begin position="13"/>
        <end position="22"/>
    </location>
</feature>
<keyword evidence="2" id="KW-0521">NADP</keyword>
<dbReference type="InterPro" id="IPR016161">
    <property type="entry name" value="Ald_DH/histidinol_DH"/>
</dbReference>
<feature type="domain" description="Aldehyde dehydrogenase" evidence="7">
    <location>
        <begin position="3"/>
        <end position="451"/>
    </location>
</feature>
<evidence type="ECO:0000313" key="8">
    <source>
        <dbReference type="EMBL" id="ENW85290.1"/>
    </source>
</evidence>
<dbReference type="Pfam" id="PF00171">
    <property type="entry name" value="Aldedh"/>
    <property type="match status" value="1"/>
</dbReference>
<evidence type="ECO:0000256" key="6">
    <source>
        <dbReference type="SAM" id="MobiDB-lite"/>
    </source>
</evidence>
<dbReference type="PATRIC" id="fig|1217709.3.peg.2734"/>
<dbReference type="InterPro" id="IPR047110">
    <property type="entry name" value="GABD/Sad-like"/>
</dbReference>
<comment type="similarity">
    <text evidence="1 5">Belongs to the aldehyde dehydrogenase family.</text>
</comment>
<feature type="region of interest" description="Disordered" evidence="6">
    <location>
        <begin position="1"/>
        <end position="22"/>
    </location>
</feature>
<dbReference type="CDD" id="cd07100">
    <property type="entry name" value="ALDH_SSADH1_GabD1"/>
    <property type="match status" value="1"/>
</dbReference>
<gene>
    <name evidence="8" type="ORF">F906_02819</name>
</gene>
<protein>
    <recommendedName>
        <fullName evidence="7">Aldehyde dehydrogenase domain-containing protein</fullName>
    </recommendedName>
</protein>
<evidence type="ECO:0000256" key="2">
    <source>
        <dbReference type="ARBA" id="ARBA00022857"/>
    </source>
</evidence>
<dbReference type="InterPro" id="IPR015590">
    <property type="entry name" value="Aldehyde_DH_dom"/>
</dbReference>
<reference evidence="8 9" key="1">
    <citation type="submission" date="2013-02" db="EMBL/GenBank/DDBJ databases">
        <title>The Genome Sequence of Acinetobacter sp. NIPH 713.</title>
        <authorList>
            <consortium name="The Broad Institute Genome Sequencing Platform"/>
            <consortium name="The Broad Institute Genome Sequencing Center for Infectious Disease"/>
            <person name="Cerqueira G."/>
            <person name="Feldgarden M."/>
            <person name="Courvalin P."/>
            <person name="Perichon B."/>
            <person name="Grillot-Courvalin C."/>
            <person name="Clermont D."/>
            <person name="Rocha E."/>
            <person name="Yoon E.-J."/>
            <person name="Nemec A."/>
            <person name="Walker B."/>
            <person name="Young S.K."/>
            <person name="Zeng Q."/>
            <person name="Gargeya S."/>
            <person name="Fitzgerald M."/>
            <person name="Haas B."/>
            <person name="Abouelleil A."/>
            <person name="Alvarado L."/>
            <person name="Arachchi H.M."/>
            <person name="Berlin A.M."/>
            <person name="Chapman S.B."/>
            <person name="Dewar J."/>
            <person name="Goldberg J."/>
            <person name="Griggs A."/>
            <person name="Gujja S."/>
            <person name="Hansen M."/>
            <person name="Howarth C."/>
            <person name="Imamovic A."/>
            <person name="Larimer J."/>
            <person name="McCowan C."/>
            <person name="Murphy C."/>
            <person name="Neiman D."/>
            <person name="Pearson M."/>
            <person name="Priest M."/>
            <person name="Roberts A."/>
            <person name="Saif S."/>
            <person name="Shea T."/>
            <person name="Sisk P."/>
            <person name="Sykes S."/>
            <person name="Wortman J."/>
            <person name="Nusbaum C."/>
            <person name="Birren B."/>
        </authorList>
    </citation>
    <scope>NUCLEOTIDE SEQUENCE [LARGE SCALE GENOMIC DNA]</scope>
    <source>
        <strain evidence="8 9">NIPH 713</strain>
    </source>
</reference>
<evidence type="ECO:0000256" key="5">
    <source>
        <dbReference type="RuleBase" id="RU003345"/>
    </source>
</evidence>
<evidence type="ECO:0000256" key="4">
    <source>
        <dbReference type="PROSITE-ProRule" id="PRU10007"/>
    </source>
</evidence>
<dbReference type="PANTHER" id="PTHR43217:SF2">
    <property type="entry name" value="SUCCINATE-SEMIALDEHYDE DEHYDROGENASE [NADP(+)]"/>
    <property type="match status" value="1"/>
</dbReference>
<comment type="caution">
    <text evidence="8">The sequence shown here is derived from an EMBL/GenBank/DDBJ whole genome shotgun (WGS) entry which is preliminary data.</text>
</comment>
<dbReference type="FunFam" id="3.40.605.10:FF:000012">
    <property type="entry name" value="NAD-dependent succinate-semialdehyde dehydrogenase"/>
    <property type="match status" value="1"/>
</dbReference>
<dbReference type="RefSeq" id="WP_005173834.1">
    <property type="nucleotide sequence ID" value="NZ_KB850035.1"/>
</dbReference>
<organism evidence="8 9">
    <name type="scientific">Acinetobacter pseudolwoffii</name>
    <dbReference type="NCBI Taxonomy" id="2053287"/>
    <lineage>
        <taxon>Bacteria</taxon>
        <taxon>Pseudomonadati</taxon>
        <taxon>Pseudomonadota</taxon>
        <taxon>Gammaproteobacteria</taxon>
        <taxon>Moraxellales</taxon>
        <taxon>Moraxellaceae</taxon>
        <taxon>Acinetobacter</taxon>
    </lineage>
</organism>
<accession>N9LWX1</accession>
<dbReference type="PROSITE" id="PS00687">
    <property type="entry name" value="ALDEHYDE_DEHYDR_GLU"/>
    <property type="match status" value="1"/>
</dbReference>
<dbReference type="GO" id="GO:0004030">
    <property type="term" value="F:aldehyde dehydrogenase [NAD(P)+] activity"/>
    <property type="evidence" value="ECO:0007669"/>
    <property type="project" value="InterPro"/>
</dbReference>
<dbReference type="EMBL" id="APRJ01000015">
    <property type="protein sequence ID" value="ENW85290.1"/>
    <property type="molecule type" value="Genomic_DNA"/>
</dbReference>
<sequence>MAYQSINPFSNQKLKDYPSHSDQDIQNALDTAEKILKSEWAQQADTRIEVLRKLASSMREQKFELAKLMTLDMGKLIKQSEGEIETCAKIAEYYADHAQEFLAPVSYETDLGEAWVEHHPLGIIMAVEPWNFPFYQLMRVFAPNCAIGNPVLAKHAGIVPQCAEAFEQLVLDAGAPKGVWTNLFISSDQVKDVIADKRVRGVALTGSEGAGSAVAEQAGKHLKKSTLELGGNDVFIVLDDADLERAIKLGCQARVNNAGQVCTAAKRFILHEKIAEQFKAGMLKAFEQLKLGDPLDPETTLGPLSSKDALEKLTEQVEKAVAQGATVVTGAKAVEHPGNFYAPTILENITRENDAWYEEFFGPVAQIYVAKDDDEIVEIANDSNYGLGGVIHAQDIERAKQLASRVETGMIWINWFTDTTPELPFGGVKNSGYGHELSIDGFKEFVQKKLVVVKSPKK</sequence>
<evidence type="ECO:0000259" key="7">
    <source>
        <dbReference type="Pfam" id="PF00171"/>
    </source>
</evidence>
<proteinExistence type="inferred from homology"/>